<organism evidence="16 17">
    <name type="scientific">Engystomops pustulosus</name>
    <name type="common">Tungara frog</name>
    <name type="synonym">Physalaemus pustulosus</name>
    <dbReference type="NCBI Taxonomy" id="76066"/>
    <lineage>
        <taxon>Eukaryota</taxon>
        <taxon>Metazoa</taxon>
        <taxon>Chordata</taxon>
        <taxon>Craniata</taxon>
        <taxon>Vertebrata</taxon>
        <taxon>Euteleostomi</taxon>
        <taxon>Amphibia</taxon>
        <taxon>Batrachia</taxon>
        <taxon>Anura</taxon>
        <taxon>Neobatrachia</taxon>
        <taxon>Hyloidea</taxon>
        <taxon>Leptodactylidae</taxon>
        <taxon>Leiuperinae</taxon>
        <taxon>Engystomops</taxon>
    </lineage>
</organism>
<dbReference type="Pfam" id="PF13853">
    <property type="entry name" value="7tm_4"/>
    <property type="match status" value="1"/>
</dbReference>
<evidence type="ECO:0000256" key="2">
    <source>
        <dbReference type="ARBA" id="ARBA00022475"/>
    </source>
</evidence>
<feature type="transmembrane region" description="Helical" evidence="14">
    <location>
        <begin position="135"/>
        <end position="153"/>
    </location>
</feature>
<comment type="caution">
    <text evidence="16">The sequence shown here is derived from an EMBL/GenBank/DDBJ whole genome shotgun (WGS) entry which is preliminary data.</text>
</comment>
<keyword evidence="17" id="KW-1185">Reference proteome</keyword>
<evidence type="ECO:0000256" key="7">
    <source>
        <dbReference type="ARBA" id="ARBA00023040"/>
    </source>
</evidence>
<sequence length="301" mass="34327">MENVTTIILLGFPDLHGFRIVFFLFLFMSYLTTICANLMVITLVAFSRHLQSPMYFFLTQLTTSDIMTTSDIVPNMLHMVLHNGSSMSFSGCLTQFCFFGSSESSECLLLTSMSYDRFLAICHPLHYHSLMNPLLCLKYILISWLIGFTITFTQTVNMSQLDFCQSNIIDHFFCDFDPVLKLSCSSVRHIQLLSIVMCFPLIVLPFFITVISYVYIVLSILRIQSITGRQKAFFTCGSHLAVVSIFYGTLFSIYLIPEKGNSIVLRKVLSIVYTVVTPLLNPVIYCLRNKDIKKAFKKLKS</sequence>
<keyword evidence="11" id="KW-0325">Glycoprotein</keyword>
<keyword evidence="8 14" id="KW-0472">Membrane</keyword>
<keyword evidence="2 14" id="KW-1003">Cell membrane</keyword>
<keyword evidence="12 13" id="KW-0807">Transducer</keyword>
<evidence type="ECO:0000256" key="8">
    <source>
        <dbReference type="ARBA" id="ARBA00023136"/>
    </source>
</evidence>
<evidence type="ECO:0000256" key="10">
    <source>
        <dbReference type="ARBA" id="ARBA00023170"/>
    </source>
</evidence>
<dbReference type="InterPro" id="IPR000276">
    <property type="entry name" value="GPCR_Rhodpsn"/>
</dbReference>
<dbReference type="GO" id="GO:0004984">
    <property type="term" value="F:olfactory receptor activity"/>
    <property type="evidence" value="ECO:0007669"/>
    <property type="project" value="InterPro"/>
</dbReference>
<dbReference type="GO" id="GO:0004930">
    <property type="term" value="F:G protein-coupled receptor activity"/>
    <property type="evidence" value="ECO:0007669"/>
    <property type="project" value="UniProtKB-KW"/>
</dbReference>
<comment type="similarity">
    <text evidence="13">Belongs to the G-protein coupled receptor 1 family.</text>
</comment>
<dbReference type="InterPro" id="IPR000725">
    <property type="entry name" value="Olfact_rcpt"/>
</dbReference>
<dbReference type="PRINTS" id="PR00237">
    <property type="entry name" value="GPCRRHODOPSN"/>
</dbReference>
<proteinExistence type="inferred from homology"/>
<dbReference type="FunFam" id="1.20.1070.10:FF:000010">
    <property type="entry name" value="Olfactory receptor"/>
    <property type="match status" value="1"/>
</dbReference>
<dbReference type="PROSITE" id="PS50262">
    <property type="entry name" value="G_PROTEIN_RECEP_F1_2"/>
    <property type="match status" value="1"/>
</dbReference>
<name>A0AAV6YZI3_ENGPU</name>
<keyword evidence="4 13" id="KW-0812">Transmembrane</keyword>
<evidence type="ECO:0000259" key="15">
    <source>
        <dbReference type="PROSITE" id="PS50262"/>
    </source>
</evidence>
<dbReference type="Proteomes" id="UP000824782">
    <property type="component" value="Unassembled WGS sequence"/>
</dbReference>
<dbReference type="InterPro" id="IPR017452">
    <property type="entry name" value="GPCR_Rhodpsn_7TM"/>
</dbReference>
<reference evidence="16" key="1">
    <citation type="thesis" date="2020" institute="ProQuest LLC" country="789 East Eisenhower Parkway, Ann Arbor, MI, USA">
        <title>Comparative Genomics and Chromosome Evolution.</title>
        <authorList>
            <person name="Mudd A.B."/>
        </authorList>
    </citation>
    <scope>NUCLEOTIDE SEQUENCE</scope>
    <source>
        <strain evidence="16">237g6f4</strain>
        <tissue evidence="16">Blood</tissue>
    </source>
</reference>
<keyword evidence="7 13" id="KW-0297">G-protein coupled receptor</keyword>
<feature type="transmembrane region" description="Helical" evidence="14">
    <location>
        <begin position="192"/>
        <end position="221"/>
    </location>
</feature>
<dbReference type="PRINTS" id="PR00245">
    <property type="entry name" value="OLFACTORYR"/>
</dbReference>
<dbReference type="PROSITE" id="PS00237">
    <property type="entry name" value="G_PROTEIN_RECEP_F1_1"/>
    <property type="match status" value="1"/>
</dbReference>
<evidence type="ECO:0000256" key="1">
    <source>
        <dbReference type="ARBA" id="ARBA00004651"/>
    </source>
</evidence>
<feature type="transmembrane region" description="Helical" evidence="14">
    <location>
        <begin position="268"/>
        <end position="287"/>
    </location>
</feature>
<evidence type="ECO:0000256" key="9">
    <source>
        <dbReference type="ARBA" id="ARBA00023157"/>
    </source>
</evidence>
<gene>
    <name evidence="16" type="ORF">GDO81_026993</name>
</gene>
<comment type="subcellular location">
    <subcellularLocation>
        <location evidence="1 14">Cell membrane</location>
        <topology evidence="1 14">Multi-pass membrane protein</topology>
    </subcellularLocation>
</comment>
<dbReference type="InterPro" id="IPR050939">
    <property type="entry name" value="Olfactory_GPCR1"/>
</dbReference>
<dbReference type="GO" id="GO:0005886">
    <property type="term" value="C:plasma membrane"/>
    <property type="evidence" value="ECO:0007669"/>
    <property type="project" value="UniProtKB-SubCell"/>
</dbReference>
<dbReference type="PANTHER" id="PTHR24242">
    <property type="entry name" value="G-PROTEIN COUPLED RECEPTOR"/>
    <property type="match status" value="1"/>
</dbReference>
<evidence type="ECO:0000256" key="11">
    <source>
        <dbReference type="ARBA" id="ARBA00023180"/>
    </source>
</evidence>
<evidence type="ECO:0000256" key="4">
    <source>
        <dbReference type="ARBA" id="ARBA00022692"/>
    </source>
</evidence>
<dbReference type="AlphaFoldDB" id="A0AAV6YZI3"/>
<keyword evidence="6 14" id="KW-1133">Transmembrane helix</keyword>
<evidence type="ECO:0000256" key="5">
    <source>
        <dbReference type="ARBA" id="ARBA00022725"/>
    </source>
</evidence>
<evidence type="ECO:0000256" key="12">
    <source>
        <dbReference type="ARBA" id="ARBA00023224"/>
    </source>
</evidence>
<evidence type="ECO:0000256" key="6">
    <source>
        <dbReference type="ARBA" id="ARBA00022989"/>
    </source>
</evidence>
<feature type="transmembrane region" description="Helical" evidence="14">
    <location>
        <begin position="233"/>
        <end position="256"/>
    </location>
</feature>
<keyword evidence="5 14" id="KW-0552">Olfaction</keyword>
<evidence type="ECO:0000313" key="17">
    <source>
        <dbReference type="Proteomes" id="UP000824782"/>
    </source>
</evidence>
<protein>
    <recommendedName>
        <fullName evidence="14">Olfactory receptor</fullName>
    </recommendedName>
</protein>
<evidence type="ECO:0000256" key="14">
    <source>
        <dbReference type="RuleBase" id="RU363047"/>
    </source>
</evidence>
<feature type="domain" description="G-protein coupled receptors family 1 profile" evidence="15">
    <location>
        <begin position="36"/>
        <end position="285"/>
    </location>
</feature>
<keyword evidence="9" id="KW-1015">Disulfide bond</keyword>
<evidence type="ECO:0000313" key="16">
    <source>
        <dbReference type="EMBL" id="KAG8542302.1"/>
    </source>
</evidence>
<evidence type="ECO:0000256" key="13">
    <source>
        <dbReference type="RuleBase" id="RU000688"/>
    </source>
</evidence>
<evidence type="ECO:0000256" key="3">
    <source>
        <dbReference type="ARBA" id="ARBA00022606"/>
    </source>
</evidence>
<feature type="transmembrane region" description="Helical" evidence="14">
    <location>
        <begin position="20"/>
        <end position="46"/>
    </location>
</feature>
<accession>A0AAV6YZI3</accession>
<dbReference type="SUPFAM" id="SSF81321">
    <property type="entry name" value="Family A G protein-coupled receptor-like"/>
    <property type="match status" value="1"/>
</dbReference>
<dbReference type="EMBL" id="WNYA01005224">
    <property type="protein sequence ID" value="KAG8542302.1"/>
    <property type="molecule type" value="Genomic_DNA"/>
</dbReference>
<dbReference type="Gene3D" id="1.20.1070.10">
    <property type="entry name" value="Rhodopsin 7-helix transmembrane proteins"/>
    <property type="match status" value="1"/>
</dbReference>
<dbReference type="PANTHER" id="PTHR24242:SF253">
    <property type="entry name" value="OLFACTORY RECEPTOR-RELATED"/>
    <property type="match status" value="1"/>
</dbReference>
<keyword evidence="10 13" id="KW-0675">Receptor</keyword>
<keyword evidence="3 14" id="KW-0716">Sensory transduction</keyword>